<feature type="chain" id="PRO_5045315313" evidence="12">
    <location>
        <begin position="20"/>
        <end position="1005"/>
    </location>
</feature>
<dbReference type="PROSITE" id="PS52016">
    <property type="entry name" value="TONB_DEPENDENT_REC_3"/>
    <property type="match status" value="1"/>
</dbReference>
<dbReference type="Pfam" id="PF00593">
    <property type="entry name" value="TonB_dep_Rec_b-barrel"/>
    <property type="match status" value="1"/>
</dbReference>
<evidence type="ECO:0000313" key="15">
    <source>
        <dbReference type="EMBL" id="GHE51694.1"/>
    </source>
</evidence>
<dbReference type="Proteomes" id="UP000658258">
    <property type="component" value="Unassembled WGS sequence"/>
</dbReference>
<dbReference type="SUPFAM" id="SSF49464">
    <property type="entry name" value="Carboxypeptidase regulatory domain-like"/>
    <property type="match status" value="1"/>
</dbReference>
<dbReference type="InterPro" id="IPR039426">
    <property type="entry name" value="TonB-dep_rcpt-like"/>
</dbReference>
<sequence>MRKMLLSLAALLLAWGAFAQTRTITGRVLDDTGQPLPQATVLIKGTLNGTSTDLDGRYTIDAANNDVIIFRFVGFVTKEERVGNRTVINVQMELAESDAGEVIIVGYGTQKMEAIAGSVGTLDSKKLEQIPMTSFEQSLQGNVAGLQATGIDGSPGANQQIRIRGIGSISASSEPLYVVDGIPVQSGDITQLNSNGGRSGNVMASFNPNDIESVTVLKDAASTAIYGSRGANGVILITTKSGKTGEARIDLNTLVGFNSVASSKLLQPLNAEQYTQLFIEGYTNRGVSLADAQQNLTNRFQQLTDPVTGRPTDTNWLDAITRTGVTQSYNMSARGGTDKLKYFFSGGYFDQESHIIGSDFERISGRVNLDFKASDNISFTNNLSVGSFDQNGFVDGSAWANPLYNAYLLSPLIPIRDAQGRFNADHKNYFPMGGNNPVGALSGDDSRLTEQMRVTDNFSVNVKFANDFLFRSQWNFDVIQINESQYKNRRYGDGRNSGGYAQVSTLQDRNWVGTQTLQYTKTFGSDHNFDALLGYEAQKSIRKTTYGYGQEFPNDKLRTLASAAAAYSASSTITEYTFASMFSRFNYDFREKYFATASIRRDGSSRFGADNRWGTFYSIGLAWALTEESFLQNSGIINYMKLRTSYGVTGNAGIGNFPSVGLYGYGRDYDGQPGGEPTQIANPALTWESQTNFNIGLDFNLMDKLDGTVEYFSRVSEDLILSVPISMTTGFSSLTQNFGEMKNSGWEFSLNYAAYTSSDLSVNVGFNITKLKNRLTKLNEPYTDGTKRREEGRDYQAYYLFGWAGVDQSNGDPLFYTDETESEVTNDINQAQRYFQDKSATPDFFGGFNIEVAYKKFTLNTQFNYSYGNYIYDANGRFIHGDGRLTPRSTTVWAFENRWVPGKTDAKLPQHVWGDTKGGQAANSTRYLHDASYIRLRNVTLAYDLSSVATMMKIRSLRAYVRGTNLLTITREKDLFLDPEQAINGVAGGLTPAIKTVSIGVDFGF</sequence>
<proteinExistence type="inferred from homology"/>
<organism evidence="15 16">
    <name type="scientific">Roseivirga thermotolerans</name>
    <dbReference type="NCBI Taxonomy" id="1758176"/>
    <lineage>
        <taxon>Bacteria</taxon>
        <taxon>Pseudomonadati</taxon>
        <taxon>Bacteroidota</taxon>
        <taxon>Cytophagia</taxon>
        <taxon>Cytophagales</taxon>
        <taxon>Roseivirgaceae</taxon>
        <taxon>Roseivirga</taxon>
    </lineage>
</organism>
<evidence type="ECO:0000256" key="12">
    <source>
        <dbReference type="SAM" id="SignalP"/>
    </source>
</evidence>
<comment type="caution">
    <text evidence="15">The sequence shown here is derived from an EMBL/GenBank/DDBJ whole genome shotgun (WGS) entry which is preliminary data.</text>
</comment>
<dbReference type="InterPro" id="IPR023997">
    <property type="entry name" value="TonB-dep_OMP_SusC/RagA_CS"/>
</dbReference>
<dbReference type="RefSeq" id="WP_189628357.1">
    <property type="nucleotide sequence ID" value="NZ_BNAG01000001.1"/>
</dbReference>
<evidence type="ECO:0000256" key="11">
    <source>
        <dbReference type="RuleBase" id="RU003357"/>
    </source>
</evidence>
<evidence type="ECO:0000256" key="8">
    <source>
        <dbReference type="ARBA" id="ARBA00023170"/>
    </source>
</evidence>
<dbReference type="Pfam" id="PF07715">
    <property type="entry name" value="Plug"/>
    <property type="match status" value="1"/>
</dbReference>
<keyword evidence="2 10" id="KW-0813">Transport</keyword>
<dbReference type="PANTHER" id="PTHR30069:SF29">
    <property type="entry name" value="HEMOGLOBIN AND HEMOGLOBIN-HAPTOGLOBIN-BINDING PROTEIN 1-RELATED"/>
    <property type="match status" value="1"/>
</dbReference>
<keyword evidence="8" id="KW-0675">Receptor</keyword>
<dbReference type="InterPro" id="IPR036942">
    <property type="entry name" value="Beta-barrel_TonB_sf"/>
</dbReference>
<evidence type="ECO:0000313" key="16">
    <source>
        <dbReference type="Proteomes" id="UP000658258"/>
    </source>
</evidence>
<comment type="subcellular location">
    <subcellularLocation>
        <location evidence="1 10">Cell outer membrane</location>
        <topology evidence="1 10">Multi-pass membrane protein</topology>
    </subcellularLocation>
</comment>
<feature type="domain" description="TonB-dependent receptor plug" evidence="14">
    <location>
        <begin position="114"/>
        <end position="234"/>
    </location>
</feature>
<evidence type="ECO:0000256" key="6">
    <source>
        <dbReference type="ARBA" id="ARBA00023077"/>
    </source>
</evidence>
<dbReference type="Gene3D" id="2.170.130.10">
    <property type="entry name" value="TonB-dependent receptor, plug domain"/>
    <property type="match status" value="1"/>
</dbReference>
<dbReference type="InterPro" id="IPR023996">
    <property type="entry name" value="TonB-dep_OMP_SusC/RagA"/>
</dbReference>
<evidence type="ECO:0000256" key="7">
    <source>
        <dbReference type="ARBA" id="ARBA00023136"/>
    </source>
</evidence>
<evidence type="ECO:0000256" key="2">
    <source>
        <dbReference type="ARBA" id="ARBA00022448"/>
    </source>
</evidence>
<accession>A0ABQ3I3R1</accession>
<dbReference type="NCBIfam" id="TIGR04056">
    <property type="entry name" value="OMP_RagA_SusC"/>
    <property type="match status" value="1"/>
</dbReference>
<dbReference type="PANTHER" id="PTHR30069">
    <property type="entry name" value="TONB-DEPENDENT OUTER MEMBRANE RECEPTOR"/>
    <property type="match status" value="1"/>
</dbReference>
<dbReference type="InterPro" id="IPR012910">
    <property type="entry name" value="Plug_dom"/>
</dbReference>
<keyword evidence="5 12" id="KW-0732">Signal</keyword>
<evidence type="ECO:0000256" key="5">
    <source>
        <dbReference type="ARBA" id="ARBA00022729"/>
    </source>
</evidence>
<evidence type="ECO:0000256" key="10">
    <source>
        <dbReference type="PROSITE-ProRule" id="PRU01360"/>
    </source>
</evidence>
<protein>
    <submittedName>
        <fullName evidence="15">SusC/RagA family TonB-linked outer membrane protein</fullName>
    </submittedName>
</protein>
<gene>
    <name evidence="15" type="ORF">GCM10011340_02340</name>
</gene>
<dbReference type="InterPro" id="IPR008969">
    <property type="entry name" value="CarboxyPept-like_regulatory"/>
</dbReference>
<evidence type="ECO:0000259" key="13">
    <source>
        <dbReference type="Pfam" id="PF00593"/>
    </source>
</evidence>
<feature type="domain" description="TonB-dependent receptor-like beta-barrel" evidence="13">
    <location>
        <begin position="428"/>
        <end position="782"/>
    </location>
</feature>
<evidence type="ECO:0000256" key="1">
    <source>
        <dbReference type="ARBA" id="ARBA00004571"/>
    </source>
</evidence>
<keyword evidence="3 10" id="KW-1134">Transmembrane beta strand</keyword>
<keyword evidence="16" id="KW-1185">Reference proteome</keyword>
<dbReference type="EMBL" id="BNAG01000001">
    <property type="protein sequence ID" value="GHE51694.1"/>
    <property type="molecule type" value="Genomic_DNA"/>
</dbReference>
<dbReference type="NCBIfam" id="TIGR04057">
    <property type="entry name" value="SusC_RagA_signa"/>
    <property type="match status" value="1"/>
</dbReference>
<evidence type="ECO:0000259" key="14">
    <source>
        <dbReference type="Pfam" id="PF07715"/>
    </source>
</evidence>
<evidence type="ECO:0000256" key="3">
    <source>
        <dbReference type="ARBA" id="ARBA00022452"/>
    </source>
</evidence>
<dbReference type="Gene3D" id="2.60.40.1120">
    <property type="entry name" value="Carboxypeptidase-like, regulatory domain"/>
    <property type="match status" value="1"/>
</dbReference>
<keyword evidence="6 11" id="KW-0798">TonB box</keyword>
<keyword evidence="7 10" id="KW-0472">Membrane</keyword>
<keyword evidence="4 10" id="KW-0812">Transmembrane</keyword>
<reference evidence="16" key="1">
    <citation type="journal article" date="2019" name="Int. J. Syst. Evol. Microbiol.">
        <title>The Global Catalogue of Microorganisms (GCM) 10K type strain sequencing project: providing services to taxonomists for standard genome sequencing and annotation.</title>
        <authorList>
            <consortium name="The Broad Institute Genomics Platform"/>
            <consortium name="The Broad Institute Genome Sequencing Center for Infectious Disease"/>
            <person name="Wu L."/>
            <person name="Ma J."/>
        </authorList>
    </citation>
    <scope>NUCLEOTIDE SEQUENCE [LARGE SCALE GENOMIC DNA]</scope>
    <source>
        <strain evidence="16">CGMCC 1.15111</strain>
    </source>
</reference>
<name>A0ABQ3I3R1_9BACT</name>
<feature type="signal peptide" evidence="12">
    <location>
        <begin position="1"/>
        <end position="19"/>
    </location>
</feature>
<dbReference type="InterPro" id="IPR000531">
    <property type="entry name" value="Beta-barrel_TonB"/>
</dbReference>
<comment type="similarity">
    <text evidence="10 11">Belongs to the TonB-dependent receptor family.</text>
</comment>
<dbReference type="InterPro" id="IPR037066">
    <property type="entry name" value="Plug_dom_sf"/>
</dbReference>
<evidence type="ECO:0000256" key="9">
    <source>
        <dbReference type="ARBA" id="ARBA00023237"/>
    </source>
</evidence>
<keyword evidence="9 10" id="KW-0998">Cell outer membrane</keyword>
<dbReference type="SUPFAM" id="SSF56935">
    <property type="entry name" value="Porins"/>
    <property type="match status" value="1"/>
</dbReference>
<dbReference type="Gene3D" id="2.40.170.20">
    <property type="entry name" value="TonB-dependent receptor, beta-barrel domain"/>
    <property type="match status" value="1"/>
</dbReference>
<dbReference type="Pfam" id="PF13715">
    <property type="entry name" value="CarbopepD_reg_2"/>
    <property type="match status" value="1"/>
</dbReference>
<evidence type="ECO:0000256" key="4">
    <source>
        <dbReference type="ARBA" id="ARBA00022692"/>
    </source>
</evidence>